<protein>
    <submittedName>
        <fullName evidence="1">Uncharacterized protein</fullName>
    </submittedName>
</protein>
<evidence type="ECO:0000313" key="1">
    <source>
        <dbReference type="EMBL" id="CAB1459569.1"/>
    </source>
</evidence>
<comment type="caution">
    <text evidence="1">The sequence shown here is derived from an EMBL/GenBank/DDBJ whole genome shotgun (WGS) entry which is preliminary data.</text>
</comment>
<reference evidence="1" key="1">
    <citation type="submission" date="2020-03" db="EMBL/GenBank/DDBJ databases">
        <authorList>
            <person name="Weist P."/>
        </authorList>
    </citation>
    <scope>NUCLEOTIDE SEQUENCE</scope>
</reference>
<dbReference type="Proteomes" id="UP001153269">
    <property type="component" value="Unassembled WGS sequence"/>
</dbReference>
<accession>A0A9N7ZF11</accession>
<dbReference type="EMBL" id="CADEAL010004437">
    <property type="protein sequence ID" value="CAB1459569.1"/>
    <property type="molecule type" value="Genomic_DNA"/>
</dbReference>
<dbReference type="AlphaFoldDB" id="A0A9N7ZF11"/>
<proteinExistence type="predicted"/>
<organism evidence="1 2">
    <name type="scientific">Pleuronectes platessa</name>
    <name type="common">European plaice</name>
    <dbReference type="NCBI Taxonomy" id="8262"/>
    <lineage>
        <taxon>Eukaryota</taxon>
        <taxon>Metazoa</taxon>
        <taxon>Chordata</taxon>
        <taxon>Craniata</taxon>
        <taxon>Vertebrata</taxon>
        <taxon>Euteleostomi</taxon>
        <taxon>Actinopterygii</taxon>
        <taxon>Neopterygii</taxon>
        <taxon>Teleostei</taxon>
        <taxon>Neoteleostei</taxon>
        <taxon>Acanthomorphata</taxon>
        <taxon>Carangaria</taxon>
        <taxon>Pleuronectiformes</taxon>
        <taxon>Pleuronectoidei</taxon>
        <taxon>Pleuronectidae</taxon>
        <taxon>Pleuronectes</taxon>
    </lineage>
</organism>
<sequence>MDQPLRVDSRKLATKFIIPYEIQKAINPAALTLKLPRRLRSIRTKTARHKTSFFPAAVGLINKAQDPHLSLTFIPPPHLKDVDTPFRIWVSQALHSPCSHPTSMTTPTGNFDRICVRTKGRHPELSDEANTKVQEAAVHWLATGGWLQEGVNSHQLRC</sequence>
<gene>
    <name evidence="1" type="ORF">PLEPLA_LOCUS47406</name>
</gene>
<evidence type="ECO:0000313" key="2">
    <source>
        <dbReference type="Proteomes" id="UP001153269"/>
    </source>
</evidence>
<name>A0A9N7ZF11_PLEPL</name>
<keyword evidence="2" id="KW-1185">Reference proteome</keyword>